<evidence type="ECO:0000313" key="2">
    <source>
        <dbReference type="EMBL" id="CRK97532.1"/>
    </source>
</evidence>
<keyword evidence="3" id="KW-1185">Reference proteome</keyword>
<feature type="chain" id="PRO_5012768920" evidence="1">
    <location>
        <begin position="22"/>
        <end position="79"/>
    </location>
</feature>
<evidence type="ECO:0000256" key="1">
    <source>
        <dbReference type="SAM" id="SignalP"/>
    </source>
</evidence>
<keyword evidence="1" id="KW-0732">Signal</keyword>
<accession>A0A1J1ID97</accession>
<sequence length="79" mass="8866">MNIKILFLFVALFCIIQFTQADFMEDVKDVWKSSVKGVQKTFSSIGDWFGDKASDAKDATSDLYDDAKSGMKDISKKIS</sequence>
<gene>
    <name evidence="2" type="ORF">CLUMA_CG010920</name>
</gene>
<dbReference type="EMBL" id="CVRI01000047">
    <property type="protein sequence ID" value="CRK97532.1"/>
    <property type="molecule type" value="Genomic_DNA"/>
</dbReference>
<dbReference type="OrthoDB" id="10381031at2759"/>
<feature type="signal peptide" evidence="1">
    <location>
        <begin position="1"/>
        <end position="21"/>
    </location>
</feature>
<dbReference type="AlphaFoldDB" id="A0A1J1ID97"/>
<reference evidence="2 3" key="1">
    <citation type="submission" date="2015-04" db="EMBL/GenBank/DDBJ databases">
        <authorList>
            <person name="Syromyatnikov M.Y."/>
            <person name="Popov V.N."/>
        </authorList>
    </citation>
    <scope>NUCLEOTIDE SEQUENCE [LARGE SCALE GENOMIC DNA]</scope>
</reference>
<evidence type="ECO:0000313" key="3">
    <source>
        <dbReference type="Proteomes" id="UP000183832"/>
    </source>
</evidence>
<organism evidence="2 3">
    <name type="scientific">Clunio marinus</name>
    <dbReference type="NCBI Taxonomy" id="568069"/>
    <lineage>
        <taxon>Eukaryota</taxon>
        <taxon>Metazoa</taxon>
        <taxon>Ecdysozoa</taxon>
        <taxon>Arthropoda</taxon>
        <taxon>Hexapoda</taxon>
        <taxon>Insecta</taxon>
        <taxon>Pterygota</taxon>
        <taxon>Neoptera</taxon>
        <taxon>Endopterygota</taxon>
        <taxon>Diptera</taxon>
        <taxon>Nematocera</taxon>
        <taxon>Chironomoidea</taxon>
        <taxon>Chironomidae</taxon>
        <taxon>Clunio</taxon>
    </lineage>
</organism>
<proteinExistence type="predicted"/>
<name>A0A1J1ID97_9DIPT</name>
<protein>
    <submittedName>
        <fullName evidence="2">CLUMA_CG010920, isoform A</fullName>
    </submittedName>
</protein>
<dbReference type="Proteomes" id="UP000183832">
    <property type="component" value="Unassembled WGS sequence"/>
</dbReference>